<proteinExistence type="predicted"/>
<keyword evidence="2" id="KW-1185">Reference proteome</keyword>
<dbReference type="AlphaFoldDB" id="A0A0N0U526"/>
<name>A0A0N0U526_9HYME</name>
<dbReference type="Proteomes" id="UP000053105">
    <property type="component" value="Unassembled WGS sequence"/>
</dbReference>
<evidence type="ECO:0000313" key="1">
    <source>
        <dbReference type="EMBL" id="KOX74078.1"/>
    </source>
</evidence>
<sequence length="72" mass="7498">MRAPTSLAGSYNASIWGKQSLPSAPPLMSQAVTPTTSLAGSYNASIWANLMTSDVVNPTTKGIKGNALQRCD</sequence>
<evidence type="ECO:0000313" key="2">
    <source>
        <dbReference type="Proteomes" id="UP000053105"/>
    </source>
</evidence>
<reference evidence="1 2" key="1">
    <citation type="submission" date="2015-07" db="EMBL/GenBank/DDBJ databases">
        <title>The genome of Melipona quadrifasciata.</title>
        <authorList>
            <person name="Pan H."/>
            <person name="Kapheim K."/>
        </authorList>
    </citation>
    <scope>NUCLEOTIDE SEQUENCE [LARGE SCALE GENOMIC DNA]</scope>
    <source>
        <strain evidence="1">0111107301</strain>
        <tissue evidence="1">Whole body</tissue>
    </source>
</reference>
<dbReference type="EMBL" id="KQ435794">
    <property type="protein sequence ID" value="KOX74078.1"/>
    <property type="molecule type" value="Genomic_DNA"/>
</dbReference>
<organism evidence="1 2">
    <name type="scientific">Melipona quadrifasciata</name>
    <dbReference type="NCBI Taxonomy" id="166423"/>
    <lineage>
        <taxon>Eukaryota</taxon>
        <taxon>Metazoa</taxon>
        <taxon>Ecdysozoa</taxon>
        <taxon>Arthropoda</taxon>
        <taxon>Hexapoda</taxon>
        <taxon>Insecta</taxon>
        <taxon>Pterygota</taxon>
        <taxon>Neoptera</taxon>
        <taxon>Endopterygota</taxon>
        <taxon>Hymenoptera</taxon>
        <taxon>Apocrita</taxon>
        <taxon>Aculeata</taxon>
        <taxon>Apoidea</taxon>
        <taxon>Anthophila</taxon>
        <taxon>Apidae</taxon>
        <taxon>Melipona</taxon>
    </lineage>
</organism>
<accession>A0A0N0U526</accession>
<protein>
    <submittedName>
        <fullName evidence="1">Uncharacterized protein</fullName>
    </submittedName>
</protein>
<gene>
    <name evidence="1" type="ORF">WN51_14158</name>
</gene>